<dbReference type="AlphaFoldDB" id="A0A9Q8TXK3"/>
<keyword evidence="1" id="KW-0472">Membrane</keyword>
<dbReference type="InterPro" id="IPR025597">
    <property type="entry name" value="DUF4345"/>
</dbReference>
<feature type="transmembrane region" description="Helical" evidence="1">
    <location>
        <begin position="47"/>
        <end position="65"/>
    </location>
</feature>
<keyword evidence="1" id="KW-1133">Transmembrane helix</keyword>
<feature type="transmembrane region" description="Helical" evidence="1">
    <location>
        <begin position="72"/>
        <end position="95"/>
    </location>
</feature>
<sequence>MINKIFLGFTAATYGFLGGWALFDPSSYVTAVGLTINTDLGSAEIRAVYGGINFLVGISAFVTLINSRNEKIFFTILLFLISGILLGRIISLIYGEYTSPFIGYFTAFEIVYFVFLVSALRKLRNRIF</sequence>
<evidence type="ECO:0000313" key="2">
    <source>
        <dbReference type="EMBL" id="URQ62831.1"/>
    </source>
</evidence>
<organism evidence="2 3">
    <name type="scientific">SAR86 cluster bacterium</name>
    <dbReference type="NCBI Taxonomy" id="2030880"/>
    <lineage>
        <taxon>Bacteria</taxon>
        <taxon>Pseudomonadati</taxon>
        <taxon>Pseudomonadota</taxon>
        <taxon>Gammaproteobacteria</taxon>
        <taxon>SAR86 cluster</taxon>
    </lineage>
</organism>
<feature type="transmembrane region" description="Helical" evidence="1">
    <location>
        <begin position="101"/>
        <end position="120"/>
    </location>
</feature>
<dbReference type="Proteomes" id="UP001056381">
    <property type="component" value="Chromosome"/>
</dbReference>
<gene>
    <name evidence="2" type="ORF">M9B40_03655</name>
</gene>
<dbReference type="Pfam" id="PF14248">
    <property type="entry name" value="DUF4345"/>
    <property type="match status" value="1"/>
</dbReference>
<dbReference type="EMBL" id="CP097966">
    <property type="protein sequence ID" value="URQ62831.1"/>
    <property type="molecule type" value="Genomic_DNA"/>
</dbReference>
<protein>
    <submittedName>
        <fullName evidence="2">DUF4345 family protein</fullName>
    </submittedName>
</protein>
<accession>A0A9Q8TXK3</accession>
<evidence type="ECO:0000313" key="3">
    <source>
        <dbReference type="Proteomes" id="UP001056381"/>
    </source>
</evidence>
<keyword evidence="3" id="KW-1185">Reference proteome</keyword>
<name>A0A9Q8TXK3_9GAMM</name>
<reference evidence="2" key="1">
    <citation type="submission" date="2022-05" db="EMBL/GenBank/DDBJ databases">
        <title>Single-amplified genomics reveal most streamlined microbe among free-living bacteria.</title>
        <authorList>
            <person name="Roda-Garcia J."/>
            <person name="Haro-Moreno J.M."/>
            <person name="Rodriguez-Valera F."/>
            <person name="Almagro-Moreno S."/>
            <person name="Lopez-Perez M."/>
        </authorList>
    </citation>
    <scope>NUCLEOTIDE SEQUENCE</scope>
    <source>
        <strain evidence="2">TMED112-D2-2</strain>
    </source>
</reference>
<evidence type="ECO:0000256" key="1">
    <source>
        <dbReference type="SAM" id="Phobius"/>
    </source>
</evidence>
<proteinExistence type="predicted"/>
<keyword evidence="1" id="KW-0812">Transmembrane</keyword>